<protein>
    <recommendedName>
        <fullName evidence="2">GAF domain-containing protein</fullName>
    </recommendedName>
</protein>
<organism evidence="3 4">
    <name type="scientific">Streptomyces lannensis</name>
    <dbReference type="NCBI Taxonomy" id="766498"/>
    <lineage>
        <taxon>Bacteria</taxon>
        <taxon>Bacillati</taxon>
        <taxon>Actinomycetota</taxon>
        <taxon>Actinomycetes</taxon>
        <taxon>Kitasatosporales</taxon>
        <taxon>Streptomycetaceae</taxon>
        <taxon>Streptomyces</taxon>
    </lineage>
</organism>
<evidence type="ECO:0000313" key="3">
    <source>
        <dbReference type="EMBL" id="GAA3884295.1"/>
    </source>
</evidence>
<evidence type="ECO:0000256" key="1">
    <source>
        <dbReference type="ARBA" id="ARBA00022801"/>
    </source>
</evidence>
<feature type="domain" description="GAF" evidence="2">
    <location>
        <begin position="31"/>
        <end position="189"/>
    </location>
</feature>
<dbReference type="PANTHER" id="PTHR43156:SF2">
    <property type="entry name" value="STAGE II SPORULATION PROTEIN E"/>
    <property type="match status" value="1"/>
</dbReference>
<dbReference type="InterPro" id="IPR029016">
    <property type="entry name" value="GAF-like_dom_sf"/>
</dbReference>
<dbReference type="InterPro" id="IPR001932">
    <property type="entry name" value="PPM-type_phosphatase-like_dom"/>
</dbReference>
<dbReference type="InterPro" id="IPR003594">
    <property type="entry name" value="HATPase_dom"/>
</dbReference>
<reference evidence="4" key="1">
    <citation type="journal article" date="2019" name="Int. J. Syst. Evol. Microbiol.">
        <title>The Global Catalogue of Microorganisms (GCM) 10K type strain sequencing project: providing services to taxonomists for standard genome sequencing and annotation.</title>
        <authorList>
            <consortium name="The Broad Institute Genomics Platform"/>
            <consortium name="The Broad Institute Genome Sequencing Center for Infectious Disease"/>
            <person name="Wu L."/>
            <person name="Ma J."/>
        </authorList>
    </citation>
    <scope>NUCLEOTIDE SEQUENCE [LARGE SCALE GENOMIC DNA]</scope>
    <source>
        <strain evidence="4">JCM 16578</strain>
    </source>
</reference>
<dbReference type="SUPFAM" id="SSF55781">
    <property type="entry name" value="GAF domain-like"/>
    <property type="match status" value="1"/>
</dbReference>
<dbReference type="EMBL" id="BAAAZA010000020">
    <property type="protein sequence ID" value="GAA3884295.1"/>
    <property type="molecule type" value="Genomic_DNA"/>
</dbReference>
<dbReference type="InterPro" id="IPR052016">
    <property type="entry name" value="Bact_Sigma-Reg"/>
</dbReference>
<sequence length="541" mass="56818">MMTYSPHASARRHVSPARDAFDIARQLVDSAVPDLADIAAVEVSDALFDERSALLEAGACQGFRRAAFRAVCGHGSRCAYRIGEVSRIPSGTPYRRTLSDRRPRVIASLPPQAHWLARDPVRAPLMHQDRVHSLMVVPLVAHRVVLGLVAFYRCNGSSPFGKADLRAAARLAGQAARMLDDVHRDLREQAMGRILQHALLARPPHLTAVEDVRGHVPADGAPGGWFDVIPLPGTRVGLSVGSTGGRGIAAAAVMSQQKARVAALAALDVEPVEALTHSLRPSTVTATPPPVDGSAADRSSAQTHCLYAVYDPVTRRCTAARAGAAGLTVVAPDGDVTSVGPTASDAADGDGYDVAVFDVPPGSLLVLSCAGAPEQRGDAPDDQEARNGACTGGEARLPLTGRGAHVLLTARTRAVAPMDIATWELPNDPTAVADARDRTATQLTAWGLPDLSFNTTLVVSELVTNAIRYSTGPIGLRLIRDAALICEVSDNSSAAPRTHLPAPSDQGGRGLIIVAHLARAHGTRYTAPGKIVWAEQAIDVA</sequence>
<dbReference type="Pfam" id="PF07228">
    <property type="entry name" value="SpoIIE"/>
    <property type="match status" value="1"/>
</dbReference>
<proteinExistence type="predicted"/>
<dbReference type="InterPro" id="IPR036457">
    <property type="entry name" value="PPM-type-like_dom_sf"/>
</dbReference>
<dbReference type="Pfam" id="PF13581">
    <property type="entry name" value="HATPase_c_2"/>
    <property type="match status" value="1"/>
</dbReference>
<accession>A0ABP7KPZ3</accession>
<dbReference type="InterPro" id="IPR036890">
    <property type="entry name" value="HATPase_C_sf"/>
</dbReference>
<dbReference type="Gene3D" id="3.30.450.40">
    <property type="match status" value="1"/>
</dbReference>
<keyword evidence="4" id="KW-1185">Reference proteome</keyword>
<dbReference type="Gene3D" id="3.60.40.10">
    <property type="entry name" value="PPM-type phosphatase domain"/>
    <property type="match status" value="1"/>
</dbReference>
<keyword evidence="1" id="KW-0378">Hydrolase</keyword>
<dbReference type="Proteomes" id="UP001501563">
    <property type="component" value="Unassembled WGS sequence"/>
</dbReference>
<evidence type="ECO:0000259" key="2">
    <source>
        <dbReference type="SMART" id="SM00065"/>
    </source>
</evidence>
<comment type="caution">
    <text evidence="3">The sequence shown here is derived from an EMBL/GenBank/DDBJ whole genome shotgun (WGS) entry which is preliminary data.</text>
</comment>
<dbReference type="CDD" id="cd16936">
    <property type="entry name" value="HATPase_RsbW-like"/>
    <property type="match status" value="1"/>
</dbReference>
<dbReference type="InterPro" id="IPR003018">
    <property type="entry name" value="GAF"/>
</dbReference>
<name>A0ABP7KPZ3_9ACTN</name>
<dbReference type="Gene3D" id="3.30.565.10">
    <property type="entry name" value="Histidine kinase-like ATPase, C-terminal domain"/>
    <property type="match status" value="1"/>
</dbReference>
<dbReference type="SMART" id="SM00065">
    <property type="entry name" value="GAF"/>
    <property type="match status" value="1"/>
</dbReference>
<evidence type="ECO:0000313" key="4">
    <source>
        <dbReference type="Proteomes" id="UP001501563"/>
    </source>
</evidence>
<gene>
    <name evidence="3" type="ORF">GCM10022207_59220</name>
</gene>
<dbReference type="PANTHER" id="PTHR43156">
    <property type="entry name" value="STAGE II SPORULATION PROTEIN E-RELATED"/>
    <property type="match status" value="1"/>
</dbReference>
<dbReference type="Pfam" id="PF01590">
    <property type="entry name" value="GAF"/>
    <property type="match status" value="1"/>
</dbReference>
<dbReference type="SUPFAM" id="SSF55874">
    <property type="entry name" value="ATPase domain of HSP90 chaperone/DNA topoisomerase II/histidine kinase"/>
    <property type="match status" value="1"/>
</dbReference>